<proteinExistence type="inferred from homology"/>
<dbReference type="Gene3D" id="3.40.50.1820">
    <property type="entry name" value="alpha/beta hydrolase"/>
    <property type="match status" value="1"/>
</dbReference>
<evidence type="ECO:0000313" key="5">
    <source>
        <dbReference type="Proteomes" id="UP000235346"/>
    </source>
</evidence>
<comment type="similarity">
    <text evidence="1">Belongs to the AB hydrolase superfamily.</text>
</comment>
<dbReference type="SUPFAM" id="SSF53474">
    <property type="entry name" value="alpha/beta-Hydrolases"/>
    <property type="match status" value="1"/>
</dbReference>
<evidence type="ECO:0000256" key="1">
    <source>
        <dbReference type="ARBA" id="ARBA00008645"/>
    </source>
</evidence>
<dbReference type="AlphaFoldDB" id="A0A2N7TGE0"/>
<dbReference type="InterPro" id="IPR029058">
    <property type="entry name" value="AB_hydrolase_fold"/>
</dbReference>
<evidence type="ECO:0000313" key="4">
    <source>
        <dbReference type="EMBL" id="PMR67261.1"/>
    </source>
</evidence>
<evidence type="ECO:0000259" key="3">
    <source>
        <dbReference type="Pfam" id="PF12697"/>
    </source>
</evidence>
<organism evidence="4 5">
    <name type="scientific">Halomonas heilongjiangensis</name>
    <dbReference type="NCBI Taxonomy" id="1387883"/>
    <lineage>
        <taxon>Bacteria</taxon>
        <taxon>Pseudomonadati</taxon>
        <taxon>Pseudomonadota</taxon>
        <taxon>Gammaproteobacteria</taxon>
        <taxon>Oceanospirillales</taxon>
        <taxon>Halomonadaceae</taxon>
        <taxon>Halomonas</taxon>
    </lineage>
</organism>
<dbReference type="Proteomes" id="UP000235346">
    <property type="component" value="Unassembled WGS sequence"/>
</dbReference>
<keyword evidence="5" id="KW-1185">Reference proteome</keyword>
<dbReference type="Pfam" id="PF12697">
    <property type="entry name" value="Abhydrolase_6"/>
    <property type="match status" value="1"/>
</dbReference>
<dbReference type="OrthoDB" id="8680283at2"/>
<feature type="domain" description="AB hydrolase-1" evidence="3">
    <location>
        <begin position="74"/>
        <end position="311"/>
    </location>
</feature>
<gene>
    <name evidence="4" type="ORF">C1H66_20330</name>
</gene>
<name>A0A2N7TGE0_9GAMM</name>
<dbReference type="EMBL" id="PNRE01000097">
    <property type="protein sequence ID" value="PMR67261.1"/>
    <property type="molecule type" value="Genomic_DNA"/>
</dbReference>
<dbReference type="PRINTS" id="PR00111">
    <property type="entry name" value="ABHYDROLASE"/>
</dbReference>
<protein>
    <submittedName>
        <fullName evidence="4">Sigma factor SigB regulation protein RsbQ</fullName>
    </submittedName>
</protein>
<evidence type="ECO:0000256" key="2">
    <source>
        <dbReference type="SAM" id="MobiDB-lite"/>
    </source>
</evidence>
<dbReference type="PANTHER" id="PTHR43039">
    <property type="entry name" value="ESTERASE-RELATED"/>
    <property type="match status" value="1"/>
</dbReference>
<accession>A0A2N7TGE0</accession>
<comment type="caution">
    <text evidence="4">The sequence shown here is derived from an EMBL/GenBank/DDBJ whole genome shotgun (WGS) entry which is preliminary data.</text>
</comment>
<reference evidence="4 5" key="1">
    <citation type="submission" date="2018-01" db="EMBL/GenBank/DDBJ databases">
        <title>Halomonas endophytica sp. nov., isolated from storage liquid in the stems of Populus euphratica.</title>
        <authorList>
            <person name="Chen C."/>
        </authorList>
    </citation>
    <scope>NUCLEOTIDE SEQUENCE [LARGE SCALE GENOMIC DNA]</scope>
    <source>
        <strain evidence="4 5">DSM 26881</strain>
    </source>
</reference>
<dbReference type="InterPro" id="IPR000073">
    <property type="entry name" value="AB_hydrolase_1"/>
</dbReference>
<feature type="compositionally biased region" description="Basic residues" evidence="2">
    <location>
        <begin position="1"/>
        <end position="11"/>
    </location>
</feature>
<sequence length="324" mass="35520">MASLPYRHRQYGRSPAGAPDMDRGTATLSGRSRGCYADYQEPRLAPQEQRRTAMPCDIRHLLNVTEHGRGSTPLVMVHGFGCDQTVWSRIVPVFEADYRIILLDLAGFGASDRSAFDPGRHARPEGHAEDLVALCDALGLEDAVLLGHSIGGTIGLMAAIERPRTFRRLLLVCSSARYLDDPPAYCGGYGPEQLDALLALMEQNYLDWASSLSTVALGTAATPGWHHDLQQRLLAVRPEVLRPLARAVFLGDIRHLLPRVPVPSVVVQTTHDAIVPLSAADYLQRHLPDSELELLDCAGHYPQLTAPERLTRALKAHLPSPTAR</sequence>
<feature type="region of interest" description="Disordered" evidence="2">
    <location>
        <begin position="1"/>
        <end position="27"/>
    </location>
</feature>